<dbReference type="PANTHER" id="PTHR43095">
    <property type="entry name" value="SUGAR KINASE"/>
    <property type="match status" value="1"/>
</dbReference>
<dbReference type="RefSeq" id="WP_162369369.1">
    <property type="nucleotide sequence ID" value="NZ_JAAEEH010000004.1"/>
</dbReference>
<protein>
    <recommendedName>
        <fullName evidence="8">Carbohydrate kinase</fullName>
    </recommendedName>
</protein>
<dbReference type="InterPro" id="IPR050406">
    <property type="entry name" value="FGGY_Carb_Kinase"/>
</dbReference>
<keyword evidence="2" id="KW-0808">Transferase</keyword>
<evidence type="ECO:0000256" key="1">
    <source>
        <dbReference type="ARBA" id="ARBA00009156"/>
    </source>
</evidence>
<evidence type="ECO:0000259" key="5">
    <source>
        <dbReference type="Pfam" id="PF02782"/>
    </source>
</evidence>
<dbReference type="CDD" id="cd07770">
    <property type="entry name" value="ASKHA_NBD_FGGY_GntK"/>
    <property type="match status" value="1"/>
</dbReference>
<dbReference type="GO" id="GO:0016301">
    <property type="term" value="F:kinase activity"/>
    <property type="evidence" value="ECO:0007669"/>
    <property type="project" value="UniProtKB-KW"/>
</dbReference>
<dbReference type="Proteomes" id="UP000461585">
    <property type="component" value="Unassembled WGS sequence"/>
</dbReference>
<evidence type="ECO:0000313" key="6">
    <source>
        <dbReference type="EMBL" id="NDL66645.1"/>
    </source>
</evidence>
<feature type="domain" description="Carbohydrate kinase FGGY N-terminal" evidence="4">
    <location>
        <begin position="3"/>
        <end position="237"/>
    </location>
</feature>
<dbReference type="InterPro" id="IPR018484">
    <property type="entry name" value="FGGY_N"/>
</dbReference>
<name>A0A7X5HU08_9FIRM</name>
<dbReference type="InterPro" id="IPR018485">
    <property type="entry name" value="FGGY_C"/>
</dbReference>
<dbReference type="Gene3D" id="3.30.420.40">
    <property type="match status" value="2"/>
</dbReference>
<evidence type="ECO:0000256" key="2">
    <source>
        <dbReference type="ARBA" id="ARBA00022679"/>
    </source>
</evidence>
<reference evidence="6 7" key="1">
    <citation type="submission" date="2020-01" db="EMBL/GenBank/DDBJ databases">
        <title>Anaeroalcalibacter tamaniensis gen. nov., sp. nov., moderately halophilic strictly anaerobic fermenter bacterium from mud volcano of Taman peninsula.</title>
        <authorList>
            <person name="Frolova A."/>
            <person name="Merkel A.Y."/>
            <person name="Slobodkin A.I."/>
        </authorList>
    </citation>
    <scope>NUCLEOTIDE SEQUENCE [LARGE SCALE GENOMIC DNA]</scope>
    <source>
        <strain evidence="6 7">F-3ap</strain>
    </source>
</reference>
<dbReference type="PIRSF" id="PIRSF000538">
    <property type="entry name" value="GlpK"/>
    <property type="match status" value="1"/>
</dbReference>
<dbReference type="Pfam" id="PF00370">
    <property type="entry name" value="FGGY_N"/>
    <property type="match status" value="1"/>
</dbReference>
<dbReference type="Pfam" id="PF02782">
    <property type="entry name" value="FGGY_C"/>
    <property type="match status" value="1"/>
</dbReference>
<gene>
    <name evidence="6" type="ORF">GXN74_02635</name>
</gene>
<dbReference type="EMBL" id="JAAEEH010000004">
    <property type="protein sequence ID" value="NDL66645.1"/>
    <property type="molecule type" value="Genomic_DNA"/>
</dbReference>
<comment type="similarity">
    <text evidence="1">Belongs to the FGGY kinase family.</text>
</comment>
<accession>A0A7X5HU08</accession>
<dbReference type="InterPro" id="IPR000577">
    <property type="entry name" value="Carb_kinase_FGGY"/>
</dbReference>
<evidence type="ECO:0000259" key="4">
    <source>
        <dbReference type="Pfam" id="PF00370"/>
    </source>
</evidence>
<feature type="domain" description="Carbohydrate kinase FGGY C-terminal" evidence="5">
    <location>
        <begin position="247"/>
        <end position="433"/>
    </location>
</feature>
<comment type="caution">
    <text evidence="6">The sequence shown here is derived from an EMBL/GenBank/DDBJ whole genome shotgun (WGS) entry which is preliminary data.</text>
</comment>
<evidence type="ECO:0000313" key="7">
    <source>
        <dbReference type="Proteomes" id="UP000461585"/>
    </source>
</evidence>
<organism evidence="6 7">
    <name type="scientific">Anaerotalea alkaliphila</name>
    <dbReference type="NCBI Taxonomy" id="2662126"/>
    <lineage>
        <taxon>Bacteria</taxon>
        <taxon>Bacillati</taxon>
        <taxon>Bacillota</taxon>
        <taxon>Clostridia</taxon>
        <taxon>Eubacteriales</taxon>
        <taxon>Anaerotalea</taxon>
    </lineage>
</organism>
<keyword evidence="7" id="KW-1185">Reference proteome</keyword>
<evidence type="ECO:0008006" key="8">
    <source>
        <dbReference type="Google" id="ProtNLM"/>
    </source>
</evidence>
<dbReference type="AlphaFoldDB" id="A0A7X5HU08"/>
<proteinExistence type="inferred from homology"/>
<keyword evidence="3" id="KW-0418">Kinase</keyword>
<dbReference type="InterPro" id="IPR043129">
    <property type="entry name" value="ATPase_NBD"/>
</dbReference>
<dbReference type="GO" id="GO:0005975">
    <property type="term" value="P:carbohydrate metabolic process"/>
    <property type="evidence" value="ECO:0007669"/>
    <property type="project" value="InterPro"/>
</dbReference>
<dbReference type="PANTHER" id="PTHR43095:SF2">
    <property type="entry name" value="GLUCONOKINASE"/>
    <property type="match status" value="1"/>
</dbReference>
<dbReference type="SUPFAM" id="SSF53067">
    <property type="entry name" value="Actin-like ATPase domain"/>
    <property type="match status" value="2"/>
</dbReference>
<evidence type="ECO:0000256" key="3">
    <source>
        <dbReference type="ARBA" id="ARBA00022777"/>
    </source>
</evidence>
<sequence length="477" mass="51547">MLVLAMETSTSAAKAVLVDREKGILDMAMETFGPEVDREGAQDTEAVLRAALEVGRRVARGRDIQAVALGGIWHSVVLLDDRMRPQGRTYTWAYRGAAGSCRNLRLQEGLAEELYRRTGCMVHASYPRQVLLDMKERGVPLKGKRIASQGACLFQRLTGEFMESVSTASGSGWLHLEDRNYDPQVLDLLGIRVEQLGLLGSYRDVRPLTSKGAALLGIAPGIPVVPSHPDGALNQVGDGASLPGRMTFSVGTSGALRLTKEAPALTDKRQTWCYAGVEDWVAGAATSGAGNCVRWFKEKVLGGKWGYPELERGGVSLEAPVGPGAVFLPFLFGERSPGWNDGRRGGFVGLEGTEDAAGLYTVLREGILFNLLQGFQALLEASGEPRALVLSGGILHSPQWTQMAADIFQRPLHCSDTSQASVLGAAALALHAAGGLEEVKEFASDWSGLRVVEPRRDRGELYGERFGEYCRWYGKTI</sequence>